<dbReference type="PANTHER" id="PTHR31060">
    <property type="entry name" value="OSJNBA0011J08.25 PROTEIN-RELATED"/>
    <property type="match status" value="1"/>
</dbReference>
<dbReference type="PROSITE" id="PS50097">
    <property type="entry name" value="BTB"/>
    <property type="match status" value="1"/>
</dbReference>
<name>A0ABR0V703_REHGL</name>
<dbReference type="InterPro" id="IPR000210">
    <property type="entry name" value="BTB/POZ_dom"/>
</dbReference>
<proteinExistence type="predicted"/>
<keyword evidence="4" id="KW-1185">Reference proteome</keyword>
<evidence type="ECO:0000256" key="1">
    <source>
        <dbReference type="ARBA" id="ARBA00004906"/>
    </source>
</evidence>
<feature type="domain" description="BTB" evidence="2">
    <location>
        <begin position="124"/>
        <end position="201"/>
    </location>
</feature>
<gene>
    <name evidence="3" type="ORF">DH2020_036246</name>
</gene>
<accession>A0ABR0V703</accession>
<comment type="pathway">
    <text evidence="1">Protein modification; protein ubiquitination.</text>
</comment>
<organism evidence="3 4">
    <name type="scientific">Rehmannia glutinosa</name>
    <name type="common">Chinese foxglove</name>
    <dbReference type="NCBI Taxonomy" id="99300"/>
    <lineage>
        <taxon>Eukaryota</taxon>
        <taxon>Viridiplantae</taxon>
        <taxon>Streptophyta</taxon>
        <taxon>Embryophyta</taxon>
        <taxon>Tracheophyta</taxon>
        <taxon>Spermatophyta</taxon>
        <taxon>Magnoliopsida</taxon>
        <taxon>eudicotyledons</taxon>
        <taxon>Gunneridae</taxon>
        <taxon>Pentapetalae</taxon>
        <taxon>asterids</taxon>
        <taxon>lamiids</taxon>
        <taxon>Lamiales</taxon>
        <taxon>Orobanchaceae</taxon>
        <taxon>Rehmannieae</taxon>
        <taxon>Rehmannia</taxon>
    </lineage>
</organism>
<sequence>MPPSSSSDLKIRYSPSTMGSYTTPTDSFTPSFFKFNSALTAGLLNPMSPPPLVNKSRSNPTVYEMMTNETDSHSRATILDQNDAVSKLSTKPPPQDNQELIQKRLMDVLALRSPNNQLDNVDSGDVKLKLSSKDGASVSISVHRKILMAHSRFFALKLKEKRVKQQRSLGPYILEIADCDDIEIYTETLRLIYCKDLRKKLMKEDVPRVLAILKTNHCTIGISMVHERQCGLLALSDVVSVAIGFDGGVLSCLEYLEAAPWAEDEEEKVASLIIGLRLEGIGATEVLKRGSLDTTPAVEDGNNNEQVLNSSDDCPNIRKGFEVWWRRVFWRQK</sequence>
<dbReference type="EMBL" id="JABTTQ020001603">
    <property type="protein sequence ID" value="KAK6130024.1"/>
    <property type="molecule type" value="Genomic_DNA"/>
</dbReference>
<evidence type="ECO:0000313" key="4">
    <source>
        <dbReference type="Proteomes" id="UP001318860"/>
    </source>
</evidence>
<dbReference type="InterPro" id="IPR038920">
    <property type="entry name" value="At3g05675-like"/>
</dbReference>
<dbReference type="PANTHER" id="PTHR31060:SF3">
    <property type="entry name" value="OS04G0579700 PROTEIN"/>
    <property type="match status" value="1"/>
</dbReference>
<evidence type="ECO:0000313" key="3">
    <source>
        <dbReference type="EMBL" id="KAK6130024.1"/>
    </source>
</evidence>
<reference evidence="3 4" key="1">
    <citation type="journal article" date="2021" name="Comput. Struct. Biotechnol. J.">
        <title>De novo genome assembly of the potent medicinal plant Rehmannia glutinosa using nanopore technology.</title>
        <authorList>
            <person name="Ma L."/>
            <person name="Dong C."/>
            <person name="Song C."/>
            <person name="Wang X."/>
            <person name="Zheng X."/>
            <person name="Niu Y."/>
            <person name="Chen S."/>
            <person name="Feng W."/>
        </authorList>
    </citation>
    <scope>NUCLEOTIDE SEQUENCE [LARGE SCALE GENOMIC DNA]</scope>
    <source>
        <strain evidence="3">DH-2019</strain>
    </source>
</reference>
<dbReference type="InterPro" id="IPR011333">
    <property type="entry name" value="SKP1/BTB/POZ_sf"/>
</dbReference>
<dbReference type="Proteomes" id="UP001318860">
    <property type="component" value="Unassembled WGS sequence"/>
</dbReference>
<protein>
    <recommendedName>
        <fullName evidence="2">BTB domain-containing protein</fullName>
    </recommendedName>
</protein>
<dbReference type="Pfam" id="PF00651">
    <property type="entry name" value="BTB"/>
    <property type="match status" value="1"/>
</dbReference>
<evidence type="ECO:0000259" key="2">
    <source>
        <dbReference type="PROSITE" id="PS50097"/>
    </source>
</evidence>
<comment type="caution">
    <text evidence="3">The sequence shown here is derived from an EMBL/GenBank/DDBJ whole genome shotgun (WGS) entry which is preliminary data.</text>
</comment>
<dbReference type="Gene3D" id="3.30.710.10">
    <property type="entry name" value="Potassium Channel Kv1.1, Chain A"/>
    <property type="match status" value="1"/>
</dbReference>